<gene>
    <name evidence="2" type="ORF">PUP29_11990</name>
</gene>
<accession>A0AAU8ABI8</accession>
<reference evidence="2" key="1">
    <citation type="submission" date="2023-02" db="EMBL/GenBank/DDBJ databases">
        <title>Gut commensal Christensenella minuta modulates host metabolism via a new class of secondary bile acids.</title>
        <authorList>
            <person name="Liu C."/>
        </authorList>
    </citation>
    <scope>NUCLEOTIDE SEQUENCE</scope>
    <source>
        <strain evidence="2">CA70</strain>
    </source>
</reference>
<keyword evidence="1" id="KW-1133">Transmembrane helix</keyword>
<dbReference type="InterPro" id="IPR002528">
    <property type="entry name" value="MATE_fam"/>
</dbReference>
<evidence type="ECO:0000313" key="2">
    <source>
        <dbReference type="EMBL" id="XCC63581.1"/>
    </source>
</evidence>
<evidence type="ECO:0000256" key="1">
    <source>
        <dbReference type="SAM" id="Phobius"/>
    </source>
</evidence>
<dbReference type="Pfam" id="PF01554">
    <property type="entry name" value="MatE"/>
    <property type="match status" value="1"/>
</dbReference>
<dbReference type="GO" id="GO:0015297">
    <property type="term" value="F:antiporter activity"/>
    <property type="evidence" value="ECO:0007669"/>
    <property type="project" value="InterPro"/>
</dbReference>
<dbReference type="EMBL" id="CP117826">
    <property type="protein sequence ID" value="XCC63581.1"/>
    <property type="molecule type" value="Genomic_DNA"/>
</dbReference>
<keyword evidence="1" id="KW-0812">Transmembrane</keyword>
<proteinExistence type="predicted"/>
<feature type="transmembrane region" description="Helical" evidence="1">
    <location>
        <begin position="23"/>
        <end position="45"/>
    </location>
</feature>
<dbReference type="AlphaFoldDB" id="A0AAU8ABI8"/>
<protein>
    <submittedName>
        <fullName evidence="2">MATE family efflux transporter</fullName>
    </submittedName>
</protein>
<sequence>MVDSAVVGCFISEHVLSTVGASYYSLTNIFICVALGGGIGVSVIVSRYFGAKNFVLCSASRTVVVWNFNIRYALIQL</sequence>
<keyword evidence="1" id="KW-0472">Membrane</keyword>
<dbReference type="GO" id="GO:0042910">
    <property type="term" value="F:xenobiotic transmembrane transporter activity"/>
    <property type="evidence" value="ECO:0007669"/>
    <property type="project" value="InterPro"/>
</dbReference>
<organism evidence="2">
    <name type="scientific">Christensenella massiliensis</name>
    <dbReference type="NCBI Taxonomy" id="1805714"/>
    <lineage>
        <taxon>Bacteria</taxon>
        <taxon>Bacillati</taxon>
        <taxon>Bacillota</taxon>
        <taxon>Clostridia</taxon>
        <taxon>Christensenellales</taxon>
        <taxon>Christensenellaceae</taxon>
        <taxon>Christensenella</taxon>
    </lineage>
</organism>
<dbReference type="GO" id="GO:0016020">
    <property type="term" value="C:membrane"/>
    <property type="evidence" value="ECO:0007669"/>
    <property type="project" value="InterPro"/>
</dbReference>
<name>A0AAU8ABI8_9FIRM</name>